<dbReference type="RefSeq" id="WP_345349740.1">
    <property type="nucleotide sequence ID" value="NZ_BAABFB010000066.1"/>
</dbReference>
<name>A0ABP8PEL2_9NOCA</name>
<accession>A0ABP8PEL2</accession>
<organism evidence="1 2">
    <name type="scientific">Rhodococcus olei</name>
    <dbReference type="NCBI Taxonomy" id="2161675"/>
    <lineage>
        <taxon>Bacteria</taxon>
        <taxon>Bacillati</taxon>
        <taxon>Actinomycetota</taxon>
        <taxon>Actinomycetes</taxon>
        <taxon>Mycobacteriales</taxon>
        <taxon>Nocardiaceae</taxon>
        <taxon>Rhodococcus</taxon>
    </lineage>
</organism>
<gene>
    <name evidence="1" type="ORF">GCM10023094_42060</name>
</gene>
<dbReference type="EMBL" id="BAABFB010000066">
    <property type="protein sequence ID" value="GAA4486160.1"/>
    <property type="molecule type" value="Genomic_DNA"/>
</dbReference>
<evidence type="ECO:0000313" key="1">
    <source>
        <dbReference type="EMBL" id="GAA4486160.1"/>
    </source>
</evidence>
<protein>
    <recommendedName>
        <fullName evidence="3">Asp23/Gls24 family envelope stress response protein</fullName>
    </recommendedName>
</protein>
<sequence length="107" mass="10978">MTDPADADRIAAQVLAVPGVAGLHGGQFGEVATYLPGRRVLGVALTGAECAIHVVVAYPHNVVDVARSVHRAVEPIVPVPVTVTVDDVAVTPDTGTPVAAHTERTAR</sequence>
<proteinExistence type="predicted"/>
<evidence type="ECO:0000313" key="2">
    <source>
        <dbReference type="Proteomes" id="UP001501183"/>
    </source>
</evidence>
<evidence type="ECO:0008006" key="3">
    <source>
        <dbReference type="Google" id="ProtNLM"/>
    </source>
</evidence>
<keyword evidence="2" id="KW-1185">Reference proteome</keyword>
<comment type="caution">
    <text evidence="1">The sequence shown here is derived from an EMBL/GenBank/DDBJ whole genome shotgun (WGS) entry which is preliminary data.</text>
</comment>
<reference evidence="2" key="1">
    <citation type="journal article" date="2019" name="Int. J. Syst. Evol. Microbiol.">
        <title>The Global Catalogue of Microorganisms (GCM) 10K type strain sequencing project: providing services to taxonomists for standard genome sequencing and annotation.</title>
        <authorList>
            <consortium name="The Broad Institute Genomics Platform"/>
            <consortium name="The Broad Institute Genome Sequencing Center for Infectious Disease"/>
            <person name="Wu L."/>
            <person name="Ma J."/>
        </authorList>
    </citation>
    <scope>NUCLEOTIDE SEQUENCE [LARGE SCALE GENOMIC DNA]</scope>
    <source>
        <strain evidence="2">JCM 32206</strain>
    </source>
</reference>
<dbReference type="Proteomes" id="UP001501183">
    <property type="component" value="Unassembled WGS sequence"/>
</dbReference>